<gene>
    <name evidence="2" type="ORF">GURASL_19800</name>
</gene>
<dbReference type="RefSeq" id="WP_281999173.1">
    <property type="nucleotide sequence ID" value="NZ_AP027151.1"/>
</dbReference>
<dbReference type="InterPro" id="IPR016181">
    <property type="entry name" value="Acyl_CoA_acyltransferase"/>
</dbReference>
<name>A0ABM8EKM2_9BACT</name>
<dbReference type="SUPFAM" id="SSF55729">
    <property type="entry name" value="Acyl-CoA N-acyltransferases (Nat)"/>
    <property type="match status" value="1"/>
</dbReference>
<sequence>MNDYRFECLHDFGEFQSIRNDWDEFTHCYFPANYSRTHAWLSAWWTTYHHGRPALIYLQRRVPDGRIVAVAPLFIRKELYGGLPILSLQLLGEGLGADDFLVSPDARDFVAQVFDDLVNVRRWHVAKLRRLQSPQFCAEVERAANNLSCAMEFAETDDYFIEFPDSFETYLQGRTRKFRRNFNQATNRIGKEGVVTVEVLDPISDAERVIGLGREVAATSWQFQTGKSHFNEFGADCLYGNLARLGRGAGGEEFTVMLVNGRPAAYLLGCRRGRSYFAVDTAFHADYRHVSVGRLLFGRIIERLIGLGDVDDFDFEGSGEYKDDYATHSRKAAFLTVYNRNLYSRGIRSLRNSRWYATLRERYARMRSGGERPPAETGQAKGD</sequence>
<dbReference type="EMBL" id="AP027151">
    <property type="protein sequence ID" value="BDV43057.1"/>
    <property type="molecule type" value="Genomic_DNA"/>
</dbReference>
<keyword evidence="3" id="KW-1185">Reference proteome</keyword>
<accession>A0ABM8EKM2</accession>
<reference evidence="2 3" key="1">
    <citation type="submission" date="2022-12" db="EMBL/GenBank/DDBJ databases">
        <title>Polyphasic characterization of Geotalea uranireducens NIT-SL11 newly isolated from a complex of sewage sludge and microbially reduced graphene oxide.</title>
        <authorList>
            <person name="Xie L."/>
            <person name="Yoshida N."/>
            <person name="Meng L."/>
        </authorList>
    </citation>
    <scope>NUCLEOTIDE SEQUENCE [LARGE SCALE GENOMIC DNA]</scope>
    <source>
        <strain evidence="2 3">NIT-SL11</strain>
    </source>
</reference>
<evidence type="ECO:0000259" key="1">
    <source>
        <dbReference type="Pfam" id="PF13480"/>
    </source>
</evidence>
<proteinExistence type="predicted"/>
<protein>
    <recommendedName>
        <fullName evidence="1">BioF2-like acetyltransferase domain-containing protein</fullName>
    </recommendedName>
</protein>
<organism evidence="2 3">
    <name type="scientific">Geotalea uraniireducens</name>
    <dbReference type="NCBI Taxonomy" id="351604"/>
    <lineage>
        <taxon>Bacteria</taxon>
        <taxon>Pseudomonadati</taxon>
        <taxon>Thermodesulfobacteriota</taxon>
        <taxon>Desulfuromonadia</taxon>
        <taxon>Geobacterales</taxon>
        <taxon>Geobacteraceae</taxon>
        <taxon>Geotalea</taxon>
    </lineage>
</organism>
<evidence type="ECO:0000313" key="3">
    <source>
        <dbReference type="Proteomes" id="UP001317705"/>
    </source>
</evidence>
<dbReference type="Proteomes" id="UP001317705">
    <property type="component" value="Chromosome"/>
</dbReference>
<feature type="domain" description="BioF2-like acetyltransferase" evidence="1">
    <location>
        <begin position="176"/>
        <end position="318"/>
    </location>
</feature>
<dbReference type="InterPro" id="IPR038740">
    <property type="entry name" value="BioF2-like_GNAT_dom"/>
</dbReference>
<dbReference type="Pfam" id="PF13480">
    <property type="entry name" value="Acetyltransf_6"/>
    <property type="match status" value="1"/>
</dbReference>
<evidence type="ECO:0000313" key="2">
    <source>
        <dbReference type="EMBL" id="BDV43057.1"/>
    </source>
</evidence>